<dbReference type="AlphaFoldDB" id="A0AAD5DV15"/>
<proteinExistence type="predicted"/>
<name>A0AAD5DV15_9CHLO</name>
<dbReference type="Gene3D" id="1.20.1280.50">
    <property type="match status" value="1"/>
</dbReference>
<sequence>MADRHRPRSGEAKCSSSQATGDWAALPCDCLQQVLLLLPLRDRVAAASVCKAWRGLGDRGTLWSHVEFATHRNGSRRSELRRLLSLAAWCERHAGGTRSLSVSARVPPDCQPAALKDVAAAALAAAPSLRSLHVTTNRGFWPSFLSSLHQLRSLHLSSKEGGLSLTHDLTPLRHLTSLVLEARQAVSLSDTVRLPPGIVTVELSCIRDWLPQPLSQLAGLQRLHVRRGLVSEGVLLTEYEALGHLKALTSLALEHQEEEAWLLPPEMLLLTRLRSLSFAGNDCSRERGWALHGSDEAFDGCLARMLHLTSLDISGCCMEELMPALLHDTDQHGTAGSGSDGEEQQQGGPNANGRPAGGPRLLRLLAHGNQLEAGEEEDGQLRFPGSLRQLSIDVQLLAVSGLRLPPGCRQLALMGREKAAALRALAAGLPALLQQAPELRHLVLEPPALEALEQLGSGGAEPELVQGPGGRWRPTRLPGQPRLRQQGDALQQLRAAGVEVVELREAGQLLALLDQLAASGQQAAS</sequence>
<dbReference type="InterPro" id="IPR001810">
    <property type="entry name" value="F-box_dom"/>
</dbReference>
<dbReference type="GO" id="GO:0005930">
    <property type="term" value="C:axoneme"/>
    <property type="evidence" value="ECO:0007669"/>
    <property type="project" value="UniProtKB-SubCell"/>
</dbReference>
<reference evidence="4" key="1">
    <citation type="submission" date="2020-11" db="EMBL/GenBank/DDBJ databases">
        <title>Chlorella ohadii genome sequencing and assembly.</title>
        <authorList>
            <person name="Murik O."/>
            <person name="Treves H."/>
            <person name="Kedem I."/>
            <person name="Shotland Y."/>
            <person name="Kaplan A."/>
        </authorList>
    </citation>
    <scope>NUCLEOTIDE SEQUENCE</scope>
    <source>
        <strain evidence="4">1</strain>
    </source>
</reference>
<evidence type="ECO:0000256" key="2">
    <source>
        <dbReference type="SAM" id="MobiDB-lite"/>
    </source>
</evidence>
<dbReference type="Gene3D" id="3.80.10.10">
    <property type="entry name" value="Ribonuclease Inhibitor"/>
    <property type="match status" value="1"/>
</dbReference>
<dbReference type="SUPFAM" id="SSF52058">
    <property type="entry name" value="L domain-like"/>
    <property type="match status" value="1"/>
</dbReference>
<dbReference type="PROSITE" id="PS50181">
    <property type="entry name" value="FBOX"/>
    <property type="match status" value="1"/>
</dbReference>
<dbReference type="SUPFAM" id="SSF81383">
    <property type="entry name" value="F-box domain"/>
    <property type="match status" value="1"/>
</dbReference>
<dbReference type="Pfam" id="PF12937">
    <property type="entry name" value="F-box-like"/>
    <property type="match status" value="1"/>
</dbReference>
<comment type="subcellular location">
    <subcellularLocation>
        <location evidence="1">Cytoplasm</location>
        <location evidence="1">Cytoskeleton</location>
        <location evidence="1">Cilium axoneme</location>
    </subcellularLocation>
</comment>
<gene>
    <name evidence="4" type="ORF">COHA_003744</name>
</gene>
<dbReference type="InterPro" id="IPR036047">
    <property type="entry name" value="F-box-like_dom_sf"/>
</dbReference>
<dbReference type="EMBL" id="JADXDR010000050">
    <property type="protein sequence ID" value="KAI7842640.1"/>
    <property type="molecule type" value="Genomic_DNA"/>
</dbReference>
<feature type="compositionally biased region" description="Low complexity" evidence="2">
    <location>
        <begin position="344"/>
        <end position="359"/>
    </location>
</feature>
<evidence type="ECO:0000313" key="5">
    <source>
        <dbReference type="Proteomes" id="UP001205105"/>
    </source>
</evidence>
<dbReference type="Proteomes" id="UP001205105">
    <property type="component" value="Unassembled WGS sequence"/>
</dbReference>
<accession>A0AAD5DV15</accession>
<dbReference type="PANTHER" id="PTHR38926">
    <property type="entry name" value="F-BOX DOMAIN CONTAINING PROTEIN, EXPRESSED"/>
    <property type="match status" value="1"/>
</dbReference>
<dbReference type="InterPro" id="IPR032675">
    <property type="entry name" value="LRR_dom_sf"/>
</dbReference>
<keyword evidence="5" id="KW-1185">Reference proteome</keyword>
<organism evidence="4 5">
    <name type="scientific">Chlorella ohadii</name>
    <dbReference type="NCBI Taxonomy" id="2649997"/>
    <lineage>
        <taxon>Eukaryota</taxon>
        <taxon>Viridiplantae</taxon>
        <taxon>Chlorophyta</taxon>
        <taxon>core chlorophytes</taxon>
        <taxon>Trebouxiophyceae</taxon>
        <taxon>Chlorellales</taxon>
        <taxon>Chlorellaceae</taxon>
        <taxon>Chlorella clade</taxon>
        <taxon>Chlorella</taxon>
    </lineage>
</organism>
<dbReference type="PANTHER" id="PTHR38926:SF72">
    <property type="entry name" value="IM:7136021-RELATED"/>
    <property type="match status" value="1"/>
</dbReference>
<evidence type="ECO:0000259" key="3">
    <source>
        <dbReference type="PROSITE" id="PS50181"/>
    </source>
</evidence>
<protein>
    <recommendedName>
        <fullName evidence="3">F-box domain-containing protein</fullName>
    </recommendedName>
</protein>
<evidence type="ECO:0000313" key="4">
    <source>
        <dbReference type="EMBL" id="KAI7842640.1"/>
    </source>
</evidence>
<feature type="region of interest" description="Disordered" evidence="2">
    <location>
        <begin position="329"/>
        <end position="359"/>
    </location>
</feature>
<evidence type="ECO:0000256" key="1">
    <source>
        <dbReference type="ARBA" id="ARBA00004430"/>
    </source>
</evidence>
<feature type="domain" description="F-box" evidence="3">
    <location>
        <begin position="20"/>
        <end position="66"/>
    </location>
</feature>
<comment type="caution">
    <text evidence="4">The sequence shown here is derived from an EMBL/GenBank/DDBJ whole genome shotgun (WGS) entry which is preliminary data.</text>
</comment>
<dbReference type="SMART" id="SM00256">
    <property type="entry name" value="FBOX"/>
    <property type="match status" value="1"/>
</dbReference>